<evidence type="ECO:0000313" key="4">
    <source>
        <dbReference type="EMBL" id="CZR06992.1"/>
    </source>
</evidence>
<evidence type="ECO:0000256" key="1">
    <source>
        <dbReference type="PROSITE-ProRule" id="PRU00339"/>
    </source>
</evidence>
<evidence type="ECO:0000313" key="6">
    <source>
        <dbReference type="Proteomes" id="UP000076878"/>
    </source>
</evidence>
<dbReference type="Proteomes" id="UP000076878">
    <property type="component" value="Unassembled WGS sequence"/>
</dbReference>
<feature type="signal peptide" evidence="3">
    <location>
        <begin position="1"/>
        <end position="25"/>
    </location>
</feature>
<proteinExistence type="predicted"/>
<dbReference type="Proteomes" id="UP000199280">
    <property type="component" value="Unassembled WGS sequence"/>
</dbReference>
<dbReference type="SUPFAM" id="SSF48452">
    <property type="entry name" value="TPR-like"/>
    <property type="match status" value="1"/>
</dbReference>
<evidence type="ECO:0000313" key="7">
    <source>
        <dbReference type="Proteomes" id="UP000199280"/>
    </source>
</evidence>
<name>A0A143Z5W0_9LACT</name>
<dbReference type="EMBL" id="FJNB01000021">
    <property type="protein sequence ID" value="CZR06992.1"/>
    <property type="molecule type" value="Genomic_DNA"/>
</dbReference>
<sequence length="341" mass="38133">MGMGKIGKRYLTLAGLLLLAGCGNADQEAYNEAIQKGLDILSAEQYEKAEAYFETALENQPDDEKAKAYLEQTQTYKEAKGLYDSKEYSEALEKAQQVVEAENGLERLITKASAIIEEVDAEKDHIDAEMDKAKAAYDNGKLDEALPVIETLLNSEELSNAYFAEFKTAGEQLLADIQNKQNELAMDEATKAKAEEEALLQESADRTINAYNELSLPLRVLLVTTIVDERAMSPGLLGYTLAYNFDEEYLLVNVHSGAGVGHPWFVIRDDLDTVTPIQGLVYMGMSGYWDVEVDSTPVSKADLYNRYMESKDSYDLAVQNVFKLPEMTMVKYEELRSYHGQ</sequence>
<keyword evidence="7" id="KW-1185">Reference proteome</keyword>
<dbReference type="EMBL" id="FNYT01000037">
    <property type="protein sequence ID" value="SEJ90813.1"/>
    <property type="molecule type" value="Genomic_DNA"/>
</dbReference>
<dbReference type="InterPro" id="IPR019734">
    <property type="entry name" value="TPR_rpt"/>
</dbReference>
<reference evidence="4 6" key="1">
    <citation type="submission" date="2016-02" db="EMBL/GenBank/DDBJ databases">
        <authorList>
            <person name="Wen L."/>
            <person name="He K."/>
            <person name="Yang H."/>
        </authorList>
    </citation>
    <scope>NUCLEOTIDE SEQUENCE [LARGE SCALE GENOMIC DNA]</scope>
    <source>
        <strain evidence="4">Trichococcus_R210</strain>
    </source>
</reference>
<feature type="repeat" description="TPR" evidence="1">
    <location>
        <begin position="30"/>
        <end position="63"/>
    </location>
</feature>
<gene>
    <name evidence="5" type="ORF">SAMN05216375_13716</name>
    <name evidence="4" type="ORF">TR210_2384</name>
</gene>
<evidence type="ECO:0000256" key="2">
    <source>
        <dbReference type="SAM" id="Coils"/>
    </source>
</evidence>
<feature type="chain" id="PRO_5039651661" evidence="3">
    <location>
        <begin position="26"/>
        <end position="341"/>
    </location>
</feature>
<feature type="coiled-coil region" evidence="2">
    <location>
        <begin position="177"/>
        <end position="206"/>
    </location>
</feature>
<dbReference type="Gene3D" id="1.25.40.10">
    <property type="entry name" value="Tetratricopeptide repeat domain"/>
    <property type="match status" value="1"/>
</dbReference>
<keyword evidence="3" id="KW-0732">Signal</keyword>
<protein>
    <submittedName>
        <fullName evidence="4">Uncharacterized protein</fullName>
    </submittedName>
</protein>
<dbReference type="STRING" id="640938.TR210_2384"/>
<evidence type="ECO:0000256" key="3">
    <source>
        <dbReference type="SAM" id="SignalP"/>
    </source>
</evidence>
<accession>A0A143Z5W0</accession>
<keyword evidence="2" id="KW-0175">Coiled coil</keyword>
<reference evidence="5 7" key="2">
    <citation type="submission" date="2016-10" db="EMBL/GenBank/DDBJ databases">
        <authorList>
            <person name="Varghese N."/>
            <person name="Submissions S."/>
        </authorList>
    </citation>
    <scope>NUCLEOTIDE SEQUENCE [LARGE SCALE GENOMIC DNA]</scope>
    <source>
        <strain evidence="5 7">DSM 22150</strain>
    </source>
</reference>
<evidence type="ECO:0000313" key="5">
    <source>
        <dbReference type="EMBL" id="SEJ90813.1"/>
    </source>
</evidence>
<dbReference type="InterPro" id="IPR011990">
    <property type="entry name" value="TPR-like_helical_dom_sf"/>
</dbReference>
<dbReference type="PROSITE" id="PS51257">
    <property type="entry name" value="PROKAR_LIPOPROTEIN"/>
    <property type="match status" value="1"/>
</dbReference>
<organism evidence="4 6">
    <name type="scientific">Trichococcus ilyis</name>
    <dbReference type="NCBI Taxonomy" id="640938"/>
    <lineage>
        <taxon>Bacteria</taxon>
        <taxon>Bacillati</taxon>
        <taxon>Bacillota</taxon>
        <taxon>Bacilli</taxon>
        <taxon>Lactobacillales</taxon>
        <taxon>Carnobacteriaceae</taxon>
        <taxon>Trichococcus</taxon>
    </lineage>
</organism>
<dbReference type="AlphaFoldDB" id="A0A143Z5W0"/>
<keyword evidence="1" id="KW-0802">TPR repeat</keyword>
<dbReference type="PROSITE" id="PS50005">
    <property type="entry name" value="TPR"/>
    <property type="match status" value="1"/>
</dbReference>